<sequence>MAVYKNILFIIGSVLLGCESKFVDTITKCSIKDSDCHKQVVQGVLKNLGKGIPEKNIPPIDPMKITNVSVDVLGVGNLTLVDGVVLGITDCKVAKFETSIEDEHAAMDLICDITIKGQVSVFSDHEIVKNLLGMEKVDTQGYGKAKMEKVKIHIDYFFNIEERDGKTFIHCKFNNTIYSYDVEKMTFDAKGFEINGVDMSSSFKNILNQFWKVAMSVVGKTFMDKAMVFVYDYTHKFFDFTPTDEYLSDTDLMKYVKKSF</sequence>
<comment type="caution">
    <text evidence="1">The sequence shown here is derived from an EMBL/GenBank/DDBJ whole genome shotgun (WGS) entry which is preliminary data.</text>
</comment>
<accession>A0ACC1DHI5</accession>
<gene>
    <name evidence="1" type="ORF">K1T71_001195</name>
</gene>
<evidence type="ECO:0000313" key="2">
    <source>
        <dbReference type="Proteomes" id="UP000824533"/>
    </source>
</evidence>
<protein>
    <submittedName>
        <fullName evidence="1">Uncharacterized protein</fullName>
    </submittedName>
</protein>
<dbReference type="EMBL" id="CM034388">
    <property type="protein sequence ID" value="KAJ0183219.1"/>
    <property type="molecule type" value="Genomic_DNA"/>
</dbReference>
<reference evidence="1 2" key="1">
    <citation type="journal article" date="2021" name="Front. Genet.">
        <title>Chromosome-Level Genome Assembly Reveals Significant Gene Expansion in the Toll and IMD Signaling Pathways of Dendrolimus kikuchii.</title>
        <authorList>
            <person name="Zhou J."/>
            <person name="Wu P."/>
            <person name="Xiong Z."/>
            <person name="Liu N."/>
            <person name="Zhao N."/>
            <person name="Ji M."/>
            <person name="Qiu Y."/>
            <person name="Yang B."/>
        </authorList>
    </citation>
    <scope>NUCLEOTIDE SEQUENCE [LARGE SCALE GENOMIC DNA]</scope>
    <source>
        <strain evidence="1">Ann1</strain>
    </source>
</reference>
<evidence type="ECO:0000313" key="1">
    <source>
        <dbReference type="EMBL" id="KAJ0183219.1"/>
    </source>
</evidence>
<organism evidence="1 2">
    <name type="scientific">Dendrolimus kikuchii</name>
    <dbReference type="NCBI Taxonomy" id="765133"/>
    <lineage>
        <taxon>Eukaryota</taxon>
        <taxon>Metazoa</taxon>
        <taxon>Ecdysozoa</taxon>
        <taxon>Arthropoda</taxon>
        <taxon>Hexapoda</taxon>
        <taxon>Insecta</taxon>
        <taxon>Pterygota</taxon>
        <taxon>Neoptera</taxon>
        <taxon>Endopterygota</taxon>
        <taxon>Lepidoptera</taxon>
        <taxon>Glossata</taxon>
        <taxon>Ditrysia</taxon>
        <taxon>Bombycoidea</taxon>
        <taxon>Lasiocampidae</taxon>
        <taxon>Dendrolimus</taxon>
    </lineage>
</organism>
<name>A0ACC1DHI5_9NEOP</name>
<proteinExistence type="predicted"/>
<keyword evidence="2" id="KW-1185">Reference proteome</keyword>
<dbReference type="Proteomes" id="UP000824533">
    <property type="component" value="Linkage Group LG02"/>
</dbReference>